<evidence type="ECO:0000256" key="1">
    <source>
        <dbReference type="PROSITE-ProRule" id="PRU00042"/>
    </source>
</evidence>
<feature type="compositionally biased region" description="Polar residues" evidence="2">
    <location>
        <begin position="538"/>
        <end position="563"/>
    </location>
</feature>
<feature type="region of interest" description="Disordered" evidence="2">
    <location>
        <begin position="121"/>
        <end position="146"/>
    </location>
</feature>
<feature type="compositionally biased region" description="Basic and acidic residues" evidence="2">
    <location>
        <begin position="21"/>
        <end position="31"/>
    </location>
</feature>
<protein>
    <recommendedName>
        <fullName evidence="3">C2H2-type domain-containing protein</fullName>
    </recommendedName>
</protein>
<evidence type="ECO:0000256" key="2">
    <source>
        <dbReference type="SAM" id="MobiDB-lite"/>
    </source>
</evidence>
<keyword evidence="1" id="KW-0479">Metal-binding</keyword>
<dbReference type="EMBL" id="LJZO01000005">
    <property type="protein sequence ID" value="ROW02283.1"/>
    <property type="molecule type" value="Genomic_DNA"/>
</dbReference>
<organism evidence="4 5">
    <name type="scientific">Cytospora chrysosperma</name>
    <name type="common">Cytospora canker fungus</name>
    <name type="synonym">Sphaeria chrysosperma</name>
    <dbReference type="NCBI Taxonomy" id="252740"/>
    <lineage>
        <taxon>Eukaryota</taxon>
        <taxon>Fungi</taxon>
        <taxon>Dikarya</taxon>
        <taxon>Ascomycota</taxon>
        <taxon>Pezizomycotina</taxon>
        <taxon>Sordariomycetes</taxon>
        <taxon>Sordariomycetidae</taxon>
        <taxon>Diaporthales</taxon>
        <taxon>Cytosporaceae</taxon>
        <taxon>Cytospora</taxon>
    </lineage>
</organism>
<keyword evidence="5" id="KW-1185">Reference proteome</keyword>
<feature type="compositionally biased region" description="Low complexity" evidence="2">
    <location>
        <begin position="32"/>
        <end position="45"/>
    </location>
</feature>
<dbReference type="PROSITE" id="PS50157">
    <property type="entry name" value="ZINC_FINGER_C2H2_2"/>
    <property type="match status" value="1"/>
</dbReference>
<proteinExistence type="predicted"/>
<feature type="domain" description="C2H2-type" evidence="3">
    <location>
        <begin position="329"/>
        <end position="357"/>
    </location>
</feature>
<gene>
    <name evidence="4" type="ORF">VSDG_02309</name>
</gene>
<feature type="compositionally biased region" description="Acidic residues" evidence="2">
    <location>
        <begin position="651"/>
        <end position="666"/>
    </location>
</feature>
<dbReference type="AlphaFoldDB" id="A0A423WG00"/>
<name>A0A423WG00_CYTCH</name>
<evidence type="ECO:0000259" key="3">
    <source>
        <dbReference type="PROSITE" id="PS50157"/>
    </source>
</evidence>
<sequence length="700" mass="73491">MASPATNGVASGAGNDSAPGPDRESNPDRSRTASASSSPSVQIASDILAASSNTSIPAAPATLSSSTAPSVVPSRPISVTASRPSPKTTSAQPPQSVASGLGQWRVQPPAKARVPIAKIPIVDPPAPGTGRQASVAATGFPSPGREHIQANPKLNEDMTRITYGIQQSIPEAVRRSVRDNWEKCLLGSDFHQAFILNASIHHASPAAIRRGMRDFGKAMIAAAKHDIVDQMTPADLDQLADRILAKASNSFLDKALELRIKTIEAVPLINALARAERLGYESSDVVEDPGTYGGPPAAQPIPGGIIPSPTSSPAPPVSASHPPVSAMPLHCGICFRKFSYQSSYEHHVKGKHNANKVCGDFGEPVKVSRNTPPVPVSTPAASRVAKPITPAMAKMANRTPSSVESPNSTLGLHSGAVADPYAHLSPEQLTAMQQELRDAEIKYGERMRQANLIPDEAEKKQRIDGLSNSFGTKQSLIRKKYGVRLRMRRTKAEIQSERDRMQYRTAAELIADIGITGVSHGPGRPLTSAPHPPRPSAQGETSWASANNRVAAQHASTNSTLASSLPVPEPSMDNGPRMMDITMHGGNKRRLSGSNTDSPNHKRVAYSQMGGLGSAAAAAETRDPTLPSRAGSASRFVKGKGTADEPMALGDTDDSDSGESGEDEDIPAQLPASVRQSLHRSSSAALGANGSSRPGSSSTK</sequence>
<feature type="compositionally biased region" description="Polar residues" evidence="2">
    <location>
        <begin position="77"/>
        <end position="98"/>
    </location>
</feature>
<reference evidence="4 5" key="1">
    <citation type="submission" date="2015-09" db="EMBL/GenBank/DDBJ databases">
        <title>Host preference determinants of Valsa canker pathogens revealed by comparative genomics.</title>
        <authorList>
            <person name="Yin Z."/>
            <person name="Huang L."/>
        </authorList>
    </citation>
    <scope>NUCLEOTIDE SEQUENCE [LARGE SCALE GENOMIC DNA]</scope>
    <source>
        <strain evidence="4 5">YSFL</strain>
    </source>
</reference>
<dbReference type="InterPro" id="IPR013087">
    <property type="entry name" value="Znf_C2H2_type"/>
</dbReference>
<dbReference type="PROSITE" id="PS00028">
    <property type="entry name" value="ZINC_FINGER_C2H2_1"/>
    <property type="match status" value="1"/>
</dbReference>
<feature type="compositionally biased region" description="Low complexity" evidence="2">
    <location>
        <begin position="54"/>
        <end position="74"/>
    </location>
</feature>
<feature type="compositionally biased region" description="Low complexity" evidence="2">
    <location>
        <begin position="681"/>
        <end position="692"/>
    </location>
</feature>
<evidence type="ECO:0000313" key="4">
    <source>
        <dbReference type="EMBL" id="ROW02283.1"/>
    </source>
</evidence>
<accession>A0A423WG00</accession>
<feature type="region of interest" description="Disordered" evidence="2">
    <location>
        <begin position="1"/>
        <end position="106"/>
    </location>
</feature>
<dbReference type="OrthoDB" id="37886at2759"/>
<feature type="region of interest" description="Disordered" evidence="2">
    <location>
        <begin position="516"/>
        <end position="700"/>
    </location>
</feature>
<keyword evidence="1" id="KW-0862">Zinc</keyword>
<evidence type="ECO:0000313" key="5">
    <source>
        <dbReference type="Proteomes" id="UP000284375"/>
    </source>
</evidence>
<dbReference type="GO" id="GO:0008270">
    <property type="term" value="F:zinc ion binding"/>
    <property type="evidence" value="ECO:0007669"/>
    <property type="project" value="UniProtKB-KW"/>
</dbReference>
<dbReference type="Proteomes" id="UP000284375">
    <property type="component" value="Unassembled WGS sequence"/>
</dbReference>
<dbReference type="STRING" id="252740.A0A423WG00"/>
<comment type="caution">
    <text evidence="4">The sequence shown here is derived from an EMBL/GenBank/DDBJ whole genome shotgun (WGS) entry which is preliminary data.</text>
</comment>
<keyword evidence="1" id="KW-0863">Zinc-finger</keyword>